<feature type="compositionally biased region" description="Polar residues" evidence="10">
    <location>
        <begin position="357"/>
        <end position="370"/>
    </location>
</feature>
<reference evidence="13" key="1">
    <citation type="submission" date="2025-08" db="UniProtKB">
        <authorList>
            <consortium name="RefSeq"/>
        </authorList>
    </citation>
    <scope>IDENTIFICATION</scope>
    <source>
        <tissue evidence="13">Blood</tissue>
    </source>
</reference>
<feature type="domain" description="DZF" evidence="11">
    <location>
        <begin position="692"/>
        <end position="870"/>
    </location>
</feature>
<dbReference type="Gene3D" id="3.30.160.60">
    <property type="entry name" value="Classic Zinc Finger"/>
    <property type="match status" value="3"/>
</dbReference>
<proteinExistence type="predicted"/>
<dbReference type="CTD" id="51663"/>
<dbReference type="InterPro" id="IPR049401">
    <property type="entry name" value="DZF_dom_N"/>
</dbReference>
<dbReference type="GeneID" id="117680011"/>
<evidence type="ECO:0000256" key="8">
    <source>
        <dbReference type="ARBA" id="ARBA00023242"/>
    </source>
</evidence>
<dbReference type="OrthoDB" id="8898434at2759"/>
<evidence type="ECO:0000256" key="10">
    <source>
        <dbReference type="SAM" id="MobiDB-lite"/>
    </source>
</evidence>
<dbReference type="FunFam" id="3.30.160.60:FF:000153">
    <property type="entry name" value="Zinc finger RNA-binding protein 2"/>
    <property type="match status" value="1"/>
</dbReference>
<evidence type="ECO:0000256" key="5">
    <source>
        <dbReference type="ARBA" id="ARBA00022737"/>
    </source>
</evidence>
<dbReference type="SUPFAM" id="SSF57667">
    <property type="entry name" value="beta-beta-alpha zinc fingers"/>
    <property type="match status" value="3"/>
</dbReference>
<keyword evidence="3" id="KW-0217">Developmental protein</keyword>
<dbReference type="GO" id="GO:0008270">
    <property type="term" value="F:zinc ion binding"/>
    <property type="evidence" value="ECO:0007669"/>
    <property type="project" value="InterPro"/>
</dbReference>
<dbReference type="GO" id="GO:0005737">
    <property type="term" value="C:cytoplasm"/>
    <property type="evidence" value="ECO:0007669"/>
    <property type="project" value="UniProtKB-SubCell"/>
</dbReference>
<dbReference type="GO" id="GO:0071011">
    <property type="term" value="C:precatalytic spliceosome"/>
    <property type="evidence" value="ECO:0007669"/>
    <property type="project" value="TreeGrafter"/>
</dbReference>
<dbReference type="GO" id="GO:0003725">
    <property type="term" value="F:double-stranded RNA binding"/>
    <property type="evidence" value="ECO:0007669"/>
    <property type="project" value="TreeGrafter"/>
</dbReference>
<evidence type="ECO:0000256" key="9">
    <source>
        <dbReference type="ARBA" id="ARBA00041195"/>
    </source>
</evidence>
<protein>
    <recommendedName>
        <fullName evidence="9">Zinc finger RNA-binding protein</fullName>
    </recommendedName>
</protein>
<sequence length="870" mass="94626">MIPICPVVSFTYVPSRLGEDAKMATGNYFGFTHTGAAAQYSQQPASGVAYSHPTTVASYTVHQAPVAAHTVTAAYAPAAATVAVARPAPVAVAAAATAAAYGGYPTAHTATDYGYTQRQQEAPPPPPPVTTQNYQDSYSYVRSTAPAVAYDSKQYYQQPTATAVAAAAQPQPSVAESYYQTAPKAGYSQGATQYTQAQQTRQVTAIKPATPSPATTTFSIYPVSSTVQPVAAAATVVPSYTQSATYSTTAVTYSGTSYSGYEAAVYSAASSYYQQQQQQQKQVAAAAAAAAATAAWTGTTFTKKTPFQNKQLKPKQPPKPPQIHYCDVCKISCAGPQTYKEHLEGQKHKKKEAALKVSQNTTSNSASSRGTQNQLRCELCDVSCTGADAYAAHIRGAKHQKVVKLHTKLGKPIPSTEPNVVTQATSATSSSKPAAVSSNIATSSNTVNSSVTSLAVKILTPSANVLLSTTSNNKATIVPTNIAVKKISTPKINFVGGNKLQTTGSKADEMKAVENIKTTPIATVQMQEAKPDSSAEPVTSTALAALQSEVQPVGHDYVEEVRNDEGKVIRFHCKLCECSFNDPNAKEMHLKGRRHRLQYKKKVNPDLQVEVKPSIRARKIQEEKMRKQMQKEEYWRRREEEERWRMEMRRYEEDMYWRRMEDEQHHWDDRRRIPDGGYPHGPPGPLGLLGVRPGMPPQPQGPAPLRRPDSSDDRYVMTKHAAIYPTEEELQAVQKIVSITERALKLVSDNMTDNEKNKTKEGDDKKEGNKDRALKGVLRVGVLAKGLLLRGDRNVNLVLLCAEKPTKSLLSRIAESLPKQLAVISPEKYEIKCAVQEAAIILNSCVEPKMQVTITLTSPVIREENMRDGG</sequence>
<dbReference type="FunFam" id="3.30.160.60:FF:000439">
    <property type="entry name" value="Zinc finger RNA-binding protein 2"/>
    <property type="match status" value="1"/>
</dbReference>
<dbReference type="Gene3D" id="3.30.460.10">
    <property type="entry name" value="Beta Polymerase, domain 2"/>
    <property type="match status" value="1"/>
</dbReference>
<comment type="subcellular location">
    <subcellularLocation>
        <location evidence="2">Cytoplasm</location>
    </subcellularLocation>
    <subcellularLocation>
        <location evidence="1">Nucleus</location>
    </subcellularLocation>
</comment>
<evidence type="ECO:0000256" key="2">
    <source>
        <dbReference type="ARBA" id="ARBA00004496"/>
    </source>
</evidence>
<dbReference type="FunFam" id="3.30.460.10:FF:000010">
    <property type="entry name" value="Zinc finger RNA-binding protein 2"/>
    <property type="match status" value="1"/>
</dbReference>
<evidence type="ECO:0000256" key="6">
    <source>
        <dbReference type="ARBA" id="ARBA00022884"/>
    </source>
</evidence>
<keyword evidence="5" id="KW-0677">Repeat</keyword>
<dbReference type="InterPro" id="IPR013087">
    <property type="entry name" value="Znf_C2H2_type"/>
</dbReference>
<dbReference type="InterPro" id="IPR043519">
    <property type="entry name" value="NT_sf"/>
</dbReference>
<dbReference type="FunFam" id="3.30.160.60:FF:000210">
    <property type="entry name" value="Zinc finger RNA-binding protein 2"/>
    <property type="match status" value="1"/>
</dbReference>
<evidence type="ECO:0000256" key="3">
    <source>
        <dbReference type="ARBA" id="ARBA00022473"/>
    </source>
</evidence>
<keyword evidence="12" id="KW-1185">Reference proteome</keyword>
<name>A0A6P9DRH1_PANGU</name>
<evidence type="ECO:0000256" key="1">
    <source>
        <dbReference type="ARBA" id="ARBA00004123"/>
    </source>
</evidence>
<dbReference type="Pfam" id="PF12874">
    <property type="entry name" value="zf-met"/>
    <property type="match status" value="3"/>
</dbReference>
<accession>A0A6P9DRH1</accession>
<keyword evidence="4" id="KW-0963">Cytoplasm</keyword>
<feature type="region of interest" description="Disordered" evidence="10">
    <location>
        <begin position="750"/>
        <end position="770"/>
    </location>
</feature>
<dbReference type="SMART" id="SM00451">
    <property type="entry name" value="ZnF_U1"/>
    <property type="match status" value="3"/>
</dbReference>
<dbReference type="InterPro" id="IPR006561">
    <property type="entry name" value="DZF_dom"/>
</dbReference>
<keyword evidence="7" id="KW-0238">DNA-binding</keyword>
<dbReference type="SMART" id="SM00355">
    <property type="entry name" value="ZnF_C2H2"/>
    <property type="match status" value="3"/>
</dbReference>
<dbReference type="InterPro" id="IPR003604">
    <property type="entry name" value="Matrin/U1-like-C_Znf_C2H2"/>
</dbReference>
<feature type="region of interest" description="Disordered" evidence="10">
    <location>
        <begin position="690"/>
        <end position="712"/>
    </location>
</feature>
<feature type="region of interest" description="Disordered" evidence="10">
    <location>
        <begin position="344"/>
        <end position="370"/>
    </location>
</feature>
<evidence type="ECO:0000259" key="11">
    <source>
        <dbReference type="PROSITE" id="PS51703"/>
    </source>
</evidence>
<keyword evidence="6" id="KW-0694">RNA-binding</keyword>
<dbReference type="PANTHER" id="PTHR45762:SF21">
    <property type="entry name" value="ZINC FINGER RNA-BINDING PROTEIN"/>
    <property type="match status" value="1"/>
</dbReference>
<evidence type="ECO:0000256" key="7">
    <source>
        <dbReference type="ARBA" id="ARBA00023125"/>
    </source>
</evidence>
<feature type="compositionally biased region" description="Basic and acidic residues" evidence="10">
    <location>
        <begin position="753"/>
        <end position="770"/>
    </location>
</feature>
<dbReference type="RefSeq" id="XP_034298323.1">
    <property type="nucleotide sequence ID" value="XM_034442432.2"/>
</dbReference>
<evidence type="ECO:0000313" key="13">
    <source>
        <dbReference type="RefSeq" id="XP_034298323.1"/>
    </source>
</evidence>
<dbReference type="PROSITE" id="PS51703">
    <property type="entry name" value="DZF"/>
    <property type="match status" value="1"/>
</dbReference>
<keyword evidence="8" id="KW-0539">Nucleus</keyword>
<dbReference type="Pfam" id="PF07528">
    <property type="entry name" value="DZF_N"/>
    <property type="match status" value="1"/>
</dbReference>
<evidence type="ECO:0000256" key="4">
    <source>
        <dbReference type="ARBA" id="ARBA00022490"/>
    </source>
</evidence>
<dbReference type="AlphaFoldDB" id="A0A6P9DRH1"/>
<dbReference type="InterPro" id="IPR036236">
    <property type="entry name" value="Znf_C2H2_sf"/>
</dbReference>
<dbReference type="GO" id="GO:0003727">
    <property type="term" value="F:single-stranded RNA binding"/>
    <property type="evidence" value="ECO:0007669"/>
    <property type="project" value="TreeGrafter"/>
</dbReference>
<dbReference type="SMART" id="SM00572">
    <property type="entry name" value="DZF"/>
    <property type="match status" value="1"/>
</dbReference>
<dbReference type="Proteomes" id="UP001652622">
    <property type="component" value="Unplaced"/>
</dbReference>
<dbReference type="PANTHER" id="PTHR45762">
    <property type="entry name" value="ZINC FINGER RNA-BINDING PROTEIN"/>
    <property type="match status" value="1"/>
</dbReference>
<dbReference type="GO" id="GO:0003677">
    <property type="term" value="F:DNA binding"/>
    <property type="evidence" value="ECO:0007669"/>
    <property type="project" value="UniProtKB-KW"/>
</dbReference>
<gene>
    <name evidence="13" type="primary">ZFR</name>
</gene>
<dbReference type="PROSITE" id="PS00028">
    <property type="entry name" value="ZINC_FINGER_C2H2_1"/>
    <property type="match status" value="1"/>
</dbReference>
<evidence type="ECO:0000313" key="12">
    <source>
        <dbReference type="Proteomes" id="UP001652622"/>
    </source>
</evidence>
<organism evidence="12 13">
    <name type="scientific">Pantherophis guttatus</name>
    <name type="common">Corn snake</name>
    <name type="synonym">Elaphe guttata</name>
    <dbReference type="NCBI Taxonomy" id="94885"/>
    <lineage>
        <taxon>Eukaryota</taxon>
        <taxon>Metazoa</taxon>
        <taxon>Chordata</taxon>
        <taxon>Craniata</taxon>
        <taxon>Vertebrata</taxon>
        <taxon>Euteleostomi</taxon>
        <taxon>Lepidosauria</taxon>
        <taxon>Squamata</taxon>
        <taxon>Bifurcata</taxon>
        <taxon>Unidentata</taxon>
        <taxon>Episquamata</taxon>
        <taxon>Toxicofera</taxon>
        <taxon>Serpentes</taxon>
        <taxon>Colubroidea</taxon>
        <taxon>Colubridae</taxon>
        <taxon>Colubrinae</taxon>
        <taxon>Pantherophis</taxon>
    </lineage>
</organism>